<keyword evidence="2" id="KW-1003">Cell membrane</keyword>
<dbReference type="PANTHER" id="PTHR30607:SF2">
    <property type="entry name" value="POTASSIUM-TRANSPORTING ATPASE POTASSIUM-BINDING SUBUNIT"/>
    <property type="match status" value="1"/>
</dbReference>
<feature type="transmembrane region" description="Helical" evidence="9">
    <location>
        <begin position="6"/>
        <end position="25"/>
    </location>
</feature>
<feature type="transmembrane region" description="Helical" evidence="9">
    <location>
        <begin position="285"/>
        <end position="304"/>
    </location>
</feature>
<evidence type="ECO:0000256" key="1">
    <source>
        <dbReference type="ARBA" id="ARBA00022448"/>
    </source>
</evidence>
<evidence type="ECO:0000256" key="9">
    <source>
        <dbReference type="SAM" id="Phobius"/>
    </source>
</evidence>
<keyword evidence="1" id="KW-0813">Transport</keyword>
<dbReference type="NCBIfam" id="TIGR00680">
    <property type="entry name" value="kdpA"/>
    <property type="match status" value="1"/>
</dbReference>
<dbReference type="GO" id="GO:0008556">
    <property type="term" value="F:P-type potassium transmembrane transporter activity"/>
    <property type="evidence" value="ECO:0007669"/>
    <property type="project" value="InterPro"/>
</dbReference>
<dbReference type="EMBL" id="FNBU01000003">
    <property type="protein sequence ID" value="SDF13562.1"/>
    <property type="molecule type" value="Genomic_DNA"/>
</dbReference>
<dbReference type="Proteomes" id="UP000243333">
    <property type="component" value="Unassembled WGS sequence"/>
</dbReference>
<keyword evidence="3" id="KW-0633">Potassium transport</keyword>
<feature type="transmembrane region" description="Helical" evidence="9">
    <location>
        <begin position="134"/>
        <end position="156"/>
    </location>
</feature>
<keyword evidence="8 9" id="KW-0472">Membrane</keyword>
<proteinExistence type="predicted"/>
<reference evidence="11" key="1">
    <citation type="submission" date="2016-10" db="EMBL/GenBank/DDBJ databases">
        <authorList>
            <person name="Varghese N."/>
            <person name="Submissions S."/>
        </authorList>
    </citation>
    <scope>NUCLEOTIDE SEQUENCE [LARGE SCALE GENOMIC DNA]</scope>
    <source>
        <strain evidence="11">DSM 23256</strain>
    </source>
</reference>
<feature type="transmembrane region" description="Helical" evidence="9">
    <location>
        <begin position="177"/>
        <end position="199"/>
    </location>
</feature>
<name>A0A1G7ILF5_9FIRM</name>
<evidence type="ECO:0000313" key="10">
    <source>
        <dbReference type="EMBL" id="SDF13562.1"/>
    </source>
</evidence>
<dbReference type="GO" id="GO:0005886">
    <property type="term" value="C:plasma membrane"/>
    <property type="evidence" value="ECO:0007669"/>
    <property type="project" value="TreeGrafter"/>
</dbReference>
<keyword evidence="5" id="KW-0630">Potassium</keyword>
<keyword evidence="4 9" id="KW-0812">Transmembrane</keyword>
<evidence type="ECO:0000256" key="7">
    <source>
        <dbReference type="ARBA" id="ARBA00023065"/>
    </source>
</evidence>
<evidence type="ECO:0000313" key="11">
    <source>
        <dbReference type="Proteomes" id="UP000243333"/>
    </source>
</evidence>
<keyword evidence="7" id="KW-0406">Ion transport</keyword>
<feature type="transmembrane region" description="Helical" evidence="9">
    <location>
        <begin position="257"/>
        <end position="278"/>
    </location>
</feature>
<gene>
    <name evidence="10" type="ORF">SAMN05660235_00522</name>
</gene>
<evidence type="ECO:0000256" key="6">
    <source>
        <dbReference type="ARBA" id="ARBA00022989"/>
    </source>
</evidence>
<organism evidence="10 11">
    <name type="scientific">Sporolituus thermophilus DSM 23256</name>
    <dbReference type="NCBI Taxonomy" id="1123285"/>
    <lineage>
        <taxon>Bacteria</taxon>
        <taxon>Bacillati</taxon>
        <taxon>Bacillota</taxon>
        <taxon>Negativicutes</taxon>
        <taxon>Selenomonadales</taxon>
        <taxon>Sporomusaceae</taxon>
        <taxon>Sporolituus</taxon>
    </lineage>
</organism>
<accession>A0A1G7ILF5</accession>
<feature type="transmembrane region" description="Helical" evidence="9">
    <location>
        <begin position="65"/>
        <end position="86"/>
    </location>
</feature>
<dbReference type="InterPro" id="IPR004623">
    <property type="entry name" value="KdpA"/>
</dbReference>
<evidence type="ECO:0000256" key="8">
    <source>
        <dbReference type="ARBA" id="ARBA00023136"/>
    </source>
</evidence>
<dbReference type="Pfam" id="PF03814">
    <property type="entry name" value="KdpA"/>
    <property type="match status" value="1"/>
</dbReference>
<feature type="transmembrane region" description="Helical" evidence="9">
    <location>
        <begin position="358"/>
        <end position="377"/>
    </location>
</feature>
<keyword evidence="6 9" id="KW-1133">Transmembrane helix</keyword>
<dbReference type="STRING" id="1123285.SAMN05660235_00522"/>
<evidence type="ECO:0000256" key="2">
    <source>
        <dbReference type="ARBA" id="ARBA00022475"/>
    </source>
</evidence>
<evidence type="ECO:0000256" key="3">
    <source>
        <dbReference type="ARBA" id="ARBA00022538"/>
    </source>
</evidence>
<evidence type="ECO:0000256" key="4">
    <source>
        <dbReference type="ARBA" id="ARBA00022692"/>
    </source>
</evidence>
<keyword evidence="11" id="KW-1185">Reference proteome</keyword>
<dbReference type="PANTHER" id="PTHR30607">
    <property type="entry name" value="POTASSIUM-TRANSPORTING ATPASE A CHAIN"/>
    <property type="match status" value="1"/>
</dbReference>
<evidence type="ECO:0000256" key="5">
    <source>
        <dbReference type="ARBA" id="ARBA00022958"/>
    </source>
</evidence>
<dbReference type="AlphaFoldDB" id="A0A1G7ILF5"/>
<protein>
    <submittedName>
        <fullName evidence="10">K+-transporting ATPase, KdpA</fullName>
    </submittedName>
</protein>
<dbReference type="RefSeq" id="WP_281240863.1">
    <property type="nucleotide sequence ID" value="NZ_FNBU01000003.1"/>
</dbReference>
<sequence length="413" mass="45231">MISDLALFGTYLAALLVLAWPLSIYMKKVFAHEKTVFDPVFRPIEQGIYRLSGIDATQEMNWRQYAASLIVFNLMGLLAVYLIQVFQDVLPFNPERIAGVSPWHLALNTAVSFMTNTNWQAYSGETTMSYFTQMAALSVQNFLSAATGLAVAMALIRGLTCKTAGNIGNFWSDVVRCTVWILLPLSILFALVLVQQGVIQNLSPYVTVQTLEGGEQKIAMGPVASQEAIKLLGVNGGGFFNANSAHPFENPTPLSNFLEMLSIFLIPAATVFVFGQMADDRRQGYAVLATMIFLFVGMLLTNYYSELSGNPILAAMGLDGPTAMEGKEVRFGIGGSSLFATITTAASCGAVNSMHDSYTPLGGLVPLLQMMLGGSGFRRRRRRLLWNDDVCLAYCVYCRSHGRADTRIPREKN</sequence>